<dbReference type="EMBL" id="BAAACO010000001">
    <property type="protein sequence ID" value="GAA0856224.1"/>
    <property type="molecule type" value="Genomic_DNA"/>
</dbReference>
<evidence type="ECO:0000313" key="1">
    <source>
        <dbReference type="EMBL" id="GAA0856224.1"/>
    </source>
</evidence>
<reference evidence="2" key="1">
    <citation type="journal article" date="2019" name="Int. J. Syst. Evol. Microbiol.">
        <title>The Global Catalogue of Microorganisms (GCM) 10K type strain sequencing project: providing services to taxonomists for standard genome sequencing and annotation.</title>
        <authorList>
            <consortium name="The Broad Institute Genomics Platform"/>
            <consortium name="The Broad Institute Genome Sequencing Center for Infectious Disease"/>
            <person name="Wu L."/>
            <person name="Ma J."/>
        </authorList>
    </citation>
    <scope>NUCLEOTIDE SEQUENCE [LARGE SCALE GENOMIC DNA]</scope>
    <source>
        <strain evidence="2">JCM 6485</strain>
    </source>
</reference>
<comment type="caution">
    <text evidence="1">The sequence shown here is derived from an EMBL/GenBank/DDBJ whole genome shotgun (WGS) entry which is preliminary data.</text>
</comment>
<organism evidence="1 2">
    <name type="scientific">Clostridium nitritogenes</name>
    <dbReference type="NCBI Taxonomy" id="83340"/>
    <lineage>
        <taxon>Bacteria</taxon>
        <taxon>Bacillati</taxon>
        <taxon>Bacillota</taxon>
        <taxon>Clostridia</taxon>
        <taxon>Eubacteriales</taxon>
        <taxon>Clostridiaceae</taxon>
        <taxon>Clostridium</taxon>
    </lineage>
</organism>
<keyword evidence="2" id="KW-1185">Reference proteome</keyword>
<name>A0ABP3WSQ3_9CLOT</name>
<sequence length="76" mass="9356">MNFKDIKRFKCNKKKSKVTFFCNKDKYEKFRMCDSPWFYYFLQGRFEFFIASDNKEEIINYLNKKILACPKKNLPS</sequence>
<dbReference type="Proteomes" id="UP001501764">
    <property type="component" value="Unassembled WGS sequence"/>
</dbReference>
<protein>
    <submittedName>
        <fullName evidence="1">Uncharacterized protein</fullName>
    </submittedName>
</protein>
<proteinExistence type="predicted"/>
<evidence type="ECO:0000313" key="2">
    <source>
        <dbReference type="Proteomes" id="UP001501764"/>
    </source>
</evidence>
<gene>
    <name evidence="1" type="ORF">GCM10008916_04930</name>
</gene>
<accession>A0ABP3WSQ3</accession>